<dbReference type="PANTHER" id="PTHR34105:SF1">
    <property type="entry name" value="PROLINE-, GLUTAMIC ACID- AND LEUCINE-RICH PROTEIN 1"/>
    <property type="match status" value="1"/>
</dbReference>
<keyword evidence="1" id="KW-1133">Transmembrane helix</keyword>
<organism evidence="2 3">
    <name type="scientific">Kingdonia uniflora</name>
    <dbReference type="NCBI Taxonomy" id="39325"/>
    <lineage>
        <taxon>Eukaryota</taxon>
        <taxon>Viridiplantae</taxon>
        <taxon>Streptophyta</taxon>
        <taxon>Embryophyta</taxon>
        <taxon>Tracheophyta</taxon>
        <taxon>Spermatophyta</taxon>
        <taxon>Magnoliopsida</taxon>
        <taxon>Ranunculales</taxon>
        <taxon>Circaeasteraceae</taxon>
        <taxon>Kingdonia</taxon>
    </lineage>
</organism>
<sequence length="268" mass="30292">KFVDYLALLPKTKGDEGSWSLMMQKTLITINNHLTVTFQGLEEEGKDREVLKLLVPPRKDASSPLGGEDASHKAENRVLLVDGSLSSNIIPFIAVMQKEFICLDLPILHLQGLDLLIAAIKGIRSQLLPHAAGVVRLLKEYFKKYELLALRDGVLATMRSSIIDFPSYFNCKIIIYYVMIFMYLLQLKDELLGQAEEPGEDPIYKNQSLDMDVLYRVGKTQQVITYLLFQHQSPMLPMNMISLPVPHILFALIPGSLLMARVTDMLIF</sequence>
<feature type="transmembrane region" description="Helical" evidence="1">
    <location>
        <begin position="167"/>
        <end position="185"/>
    </location>
</feature>
<dbReference type="GO" id="GO:0006364">
    <property type="term" value="P:rRNA processing"/>
    <property type="evidence" value="ECO:0007669"/>
    <property type="project" value="TreeGrafter"/>
</dbReference>
<feature type="transmembrane region" description="Helical" evidence="1">
    <location>
        <begin position="241"/>
        <end position="260"/>
    </location>
</feature>
<proteinExistence type="predicted"/>
<keyword evidence="1" id="KW-0812">Transmembrane</keyword>
<protein>
    <submittedName>
        <fullName evidence="2">Uncharacterized protein</fullName>
    </submittedName>
</protein>
<dbReference type="Proteomes" id="UP000541444">
    <property type="component" value="Unassembled WGS sequence"/>
</dbReference>
<keyword evidence="3" id="KW-1185">Reference proteome</keyword>
<comment type="caution">
    <text evidence="2">The sequence shown here is derived from an EMBL/GenBank/DDBJ whole genome shotgun (WGS) entry which is preliminary data.</text>
</comment>
<feature type="non-terminal residue" evidence="2">
    <location>
        <position position="1"/>
    </location>
</feature>
<name>A0A7J7NPR9_9MAGN</name>
<evidence type="ECO:0000313" key="2">
    <source>
        <dbReference type="EMBL" id="KAF6169169.1"/>
    </source>
</evidence>
<keyword evidence="1" id="KW-0472">Membrane</keyword>
<evidence type="ECO:0000256" key="1">
    <source>
        <dbReference type="SAM" id="Phobius"/>
    </source>
</evidence>
<dbReference type="GO" id="GO:0005634">
    <property type="term" value="C:nucleus"/>
    <property type="evidence" value="ECO:0007669"/>
    <property type="project" value="TreeGrafter"/>
</dbReference>
<dbReference type="AlphaFoldDB" id="A0A7J7NPR9"/>
<reference evidence="2 3" key="1">
    <citation type="journal article" date="2020" name="IScience">
        <title>Genome Sequencing of the Endangered Kingdonia uniflora (Circaeasteraceae, Ranunculales) Reveals Potential Mechanisms of Evolutionary Specialization.</title>
        <authorList>
            <person name="Sun Y."/>
            <person name="Deng T."/>
            <person name="Zhang A."/>
            <person name="Moore M.J."/>
            <person name="Landis J.B."/>
            <person name="Lin N."/>
            <person name="Zhang H."/>
            <person name="Zhang X."/>
            <person name="Huang J."/>
            <person name="Zhang X."/>
            <person name="Sun H."/>
            <person name="Wang H."/>
        </authorList>
    </citation>
    <scope>NUCLEOTIDE SEQUENCE [LARGE SCALE GENOMIC DNA]</scope>
    <source>
        <strain evidence="2">TB1705</strain>
        <tissue evidence="2">Leaf</tissue>
    </source>
</reference>
<gene>
    <name evidence="2" type="ORF">GIB67_013599</name>
</gene>
<evidence type="ECO:0000313" key="3">
    <source>
        <dbReference type="Proteomes" id="UP000541444"/>
    </source>
</evidence>
<dbReference type="PANTHER" id="PTHR34105">
    <property type="entry name" value="PROLINE-, GLUTAMIC ACID- AND LEUCINE-RICH PROTEIN 1"/>
    <property type="match status" value="1"/>
</dbReference>
<accession>A0A7J7NPR9</accession>
<dbReference type="OrthoDB" id="20900at2759"/>
<dbReference type="EMBL" id="JACGCM010000669">
    <property type="protein sequence ID" value="KAF6169169.1"/>
    <property type="molecule type" value="Genomic_DNA"/>
</dbReference>